<gene>
    <name evidence="1" type="ORF">g.66189</name>
</gene>
<evidence type="ECO:0000313" key="1">
    <source>
        <dbReference type="EMBL" id="MBY79897.1"/>
    </source>
</evidence>
<reference evidence="1" key="1">
    <citation type="submission" date="2018-04" db="EMBL/GenBank/DDBJ databases">
        <title>Transcriptome assembly of Sipha flava.</title>
        <authorList>
            <person name="Scully E.D."/>
            <person name="Geib S.M."/>
            <person name="Palmer N.A."/>
            <person name="Koch K."/>
            <person name="Bradshaw J."/>
            <person name="Heng-Moss T."/>
            <person name="Sarath G."/>
        </authorList>
    </citation>
    <scope>NUCLEOTIDE SEQUENCE</scope>
</reference>
<dbReference type="AlphaFoldDB" id="A0A2S2QQ96"/>
<sequence length="130" mass="15650">MDNIQRILLSSKHFIPFAGYILKITHLPQNYTSVSQFLNLFTLEFKRSILDIRFLNNFVLSKTDTSRLLEWVQFHVPKIKSRNKQMFEISIRRSIYLWIDPIQRIMRIINFYPKLKMNLRNGPHNVLLLT</sequence>
<dbReference type="EMBL" id="GGMS01010694">
    <property type="protein sequence ID" value="MBY79897.1"/>
    <property type="molecule type" value="Transcribed_RNA"/>
</dbReference>
<organism evidence="1">
    <name type="scientific">Sipha flava</name>
    <name type="common">yellow sugarcane aphid</name>
    <dbReference type="NCBI Taxonomy" id="143950"/>
    <lineage>
        <taxon>Eukaryota</taxon>
        <taxon>Metazoa</taxon>
        <taxon>Ecdysozoa</taxon>
        <taxon>Arthropoda</taxon>
        <taxon>Hexapoda</taxon>
        <taxon>Insecta</taxon>
        <taxon>Pterygota</taxon>
        <taxon>Neoptera</taxon>
        <taxon>Paraneoptera</taxon>
        <taxon>Hemiptera</taxon>
        <taxon>Sternorrhyncha</taxon>
        <taxon>Aphidomorpha</taxon>
        <taxon>Aphidoidea</taxon>
        <taxon>Aphididae</taxon>
        <taxon>Sipha</taxon>
    </lineage>
</organism>
<name>A0A2S2QQ96_9HEMI</name>
<proteinExistence type="predicted"/>
<accession>A0A2S2QQ96</accession>
<protein>
    <submittedName>
        <fullName evidence="1">Uncharacterized protein</fullName>
    </submittedName>
</protein>